<comment type="similarity">
    <text evidence="2 5">Belongs to the trans-sulfuration enzymes family.</text>
</comment>
<feature type="transmembrane region" description="Helical" evidence="6">
    <location>
        <begin position="49"/>
        <end position="77"/>
    </location>
</feature>
<gene>
    <name evidence="7" type="ordered locus">Rvan_3579</name>
</gene>
<name>E3I4T0_RHOVT</name>
<dbReference type="STRING" id="648757.Rvan_3579"/>
<evidence type="ECO:0000256" key="2">
    <source>
        <dbReference type="ARBA" id="ARBA00009077"/>
    </source>
</evidence>
<dbReference type="GO" id="GO:0016020">
    <property type="term" value="C:membrane"/>
    <property type="evidence" value="ECO:0007669"/>
    <property type="project" value="UniProtKB-SubCell"/>
</dbReference>
<evidence type="ECO:0000256" key="5">
    <source>
        <dbReference type="RuleBase" id="RU362118"/>
    </source>
</evidence>
<dbReference type="InterPro" id="IPR015424">
    <property type="entry name" value="PyrdxlP-dep_Trfase"/>
</dbReference>
<dbReference type="PANTHER" id="PTHR43797:SF2">
    <property type="entry name" value="HOMOCYSTEINE_CYSTEINE SYNTHASE"/>
    <property type="match status" value="1"/>
</dbReference>
<dbReference type="GO" id="GO:0006535">
    <property type="term" value="P:cysteine biosynthetic process from serine"/>
    <property type="evidence" value="ECO:0007669"/>
    <property type="project" value="TreeGrafter"/>
</dbReference>
<dbReference type="GO" id="GO:0055085">
    <property type="term" value="P:transmembrane transport"/>
    <property type="evidence" value="ECO:0007669"/>
    <property type="project" value="InterPro"/>
</dbReference>
<dbReference type="GO" id="GO:0030170">
    <property type="term" value="F:pyridoxal phosphate binding"/>
    <property type="evidence" value="ECO:0007669"/>
    <property type="project" value="InterPro"/>
</dbReference>
<reference evidence="8" key="1">
    <citation type="journal article" date="2011" name="J. Bacteriol.">
        <title>Genome sequences of eight morphologically diverse alphaproteobacteria.</title>
        <authorList>
            <consortium name="US DOE Joint Genome Institute"/>
            <person name="Brown P.J."/>
            <person name="Kysela D.T."/>
            <person name="Buechlein A."/>
            <person name="Hemmerich C."/>
            <person name="Brun Y.V."/>
        </authorList>
    </citation>
    <scope>NUCLEOTIDE SEQUENCE [LARGE SCALE GENOMIC DNA]</scope>
    <source>
        <strain evidence="8">ATCC 17100 / ATH 3.1.1 / DSM 162 / LMG 4299</strain>
    </source>
</reference>
<accession>E3I4T0</accession>
<sequence>MIVTVLSVGLFFVFTGYVLVAAFQGAATGLDKVDAPLSVLATSVGLEPLGLLIAAGVAASFFASALGSINAGARIIYSLSRHGIIFGRAGDAHETHATPHVAVAISAAIAALLALPLHEIVAAKTLYGGSFNLFQNTLPKHGVRTTLVDPADTDNFERAINERTRALFVETIGNPDINIIDFEAVARIAERHGIPLIVDNTFATPYLFRPFDYGANISVHSATKFIGGHGTSIGGLIVDGGNFNWANGKFPDFTTPDPAYSGFVHWDKWGNYPGVGNIAYIIKARLHYLRDLGASLSPFNAFLFLQGLETLSFRLERQIANAQAIAEWLEANPEVEWVNYPGLASSPHHELARKYLPKGPGSILTFGVKGGFERAKKLIESVKLFSFLANVGDSKSLIVHPATVTHGQLTEAEQLLAGVKPNQIRLSVGTEDVDDLIWDLEQALAASQR</sequence>
<proteinExistence type="inferred from homology"/>
<dbReference type="eggNOG" id="COG2873">
    <property type="taxonomic scope" value="Bacteria"/>
</dbReference>
<dbReference type="CDD" id="cd00614">
    <property type="entry name" value="CGS_like"/>
    <property type="match status" value="1"/>
</dbReference>
<keyword evidence="3 7" id="KW-0808">Transferase</keyword>
<evidence type="ECO:0000256" key="6">
    <source>
        <dbReference type="SAM" id="Phobius"/>
    </source>
</evidence>
<dbReference type="GO" id="GO:0004124">
    <property type="term" value="F:cysteine synthase activity"/>
    <property type="evidence" value="ECO:0007669"/>
    <property type="project" value="UniProtKB-EC"/>
</dbReference>
<dbReference type="Gene3D" id="3.90.1150.10">
    <property type="entry name" value="Aspartate Aminotransferase, domain 1"/>
    <property type="match status" value="1"/>
</dbReference>
<evidence type="ECO:0000313" key="8">
    <source>
        <dbReference type="Proteomes" id="UP000001399"/>
    </source>
</evidence>
<keyword evidence="6" id="KW-0812">Transmembrane</keyword>
<keyword evidence="6" id="KW-0472">Membrane</keyword>
<dbReference type="Pfam" id="PF01053">
    <property type="entry name" value="Cys_Met_Meta_PP"/>
    <property type="match status" value="1"/>
</dbReference>
<dbReference type="EMBL" id="CP002292">
    <property type="protein sequence ID" value="ADP72752.1"/>
    <property type="molecule type" value="Genomic_DNA"/>
</dbReference>
<dbReference type="SUPFAM" id="SSF53383">
    <property type="entry name" value="PLP-dependent transferases"/>
    <property type="match status" value="1"/>
</dbReference>
<dbReference type="GO" id="GO:0005737">
    <property type="term" value="C:cytoplasm"/>
    <property type="evidence" value="ECO:0007669"/>
    <property type="project" value="TreeGrafter"/>
</dbReference>
<feature type="transmembrane region" description="Helical" evidence="6">
    <location>
        <begin position="97"/>
        <end position="117"/>
    </location>
</feature>
<dbReference type="InterPro" id="IPR006235">
    <property type="entry name" value="OAc-hSer/O-AcSer_sulfhydrylase"/>
</dbReference>
<keyword evidence="6" id="KW-1133">Transmembrane helix</keyword>
<dbReference type="GO" id="GO:0003961">
    <property type="term" value="F:O-acetylhomoserine aminocarboxypropyltransferase activity"/>
    <property type="evidence" value="ECO:0007669"/>
    <property type="project" value="TreeGrafter"/>
</dbReference>
<organism evidence="7 8">
    <name type="scientific">Rhodomicrobium vannielii (strain ATCC 17100 / DSM 162 / LMG 4299 / NCIMB 10020 / ATH 3.1.1)</name>
    <dbReference type="NCBI Taxonomy" id="648757"/>
    <lineage>
        <taxon>Bacteria</taxon>
        <taxon>Pseudomonadati</taxon>
        <taxon>Pseudomonadota</taxon>
        <taxon>Alphaproteobacteria</taxon>
        <taxon>Hyphomicrobiales</taxon>
        <taxon>Hyphomicrobiaceae</taxon>
        <taxon>Rhodomicrobium</taxon>
    </lineage>
</organism>
<dbReference type="GO" id="GO:0071269">
    <property type="term" value="P:L-homocysteine biosynthetic process"/>
    <property type="evidence" value="ECO:0007669"/>
    <property type="project" value="TreeGrafter"/>
</dbReference>
<dbReference type="AlphaFoldDB" id="E3I4T0"/>
<dbReference type="Proteomes" id="UP000001399">
    <property type="component" value="Chromosome"/>
</dbReference>
<dbReference type="KEGG" id="rva:Rvan_3579"/>
<comment type="cofactor">
    <cofactor evidence="1 5">
        <name>pyridoxal 5'-phosphate</name>
        <dbReference type="ChEBI" id="CHEBI:597326"/>
    </cofactor>
</comment>
<keyword evidence="4 5" id="KW-0663">Pyridoxal phosphate</keyword>
<dbReference type="Gene3D" id="3.40.640.10">
    <property type="entry name" value="Type I PLP-dependent aspartate aminotransferase-like (Major domain)"/>
    <property type="match status" value="1"/>
</dbReference>
<dbReference type="InterPro" id="IPR000277">
    <property type="entry name" value="Cys/Met-Metab_PyrdxlP-dep_enz"/>
</dbReference>
<evidence type="ECO:0000256" key="1">
    <source>
        <dbReference type="ARBA" id="ARBA00001933"/>
    </source>
</evidence>
<evidence type="ECO:0000256" key="3">
    <source>
        <dbReference type="ARBA" id="ARBA00022679"/>
    </source>
</evidence>
<dbReference type="InterPro" id="IPR015421">
    <property type="entry name" value="PyrdxlP-dep_Trfase_major"/>
</dbReference>
<evidence type="ECO:0000313" key="7">
    <source>
        <dbReference type="EMBL" id="ADP72752.1"/>
    </source>
</evidence>
<dbReference type="GO" id="GO:0019346">
    <property type="term" value="P:transsulfuration"/>
    <property type="evidence" value="ECO:0007669"/>
    <property type="project" value="InterPro"/>
</dbReference>
<dbReference type="PANTHER" id="PTHR43797">
    <property type="entry name" value="HOMOCYSTEINE/CYSTEINE SYNTHASE"/>
    <property type="match status" value="1"/>
</dbReference>
<protein>
    <submittedName>
        <fullName evidence="7">Cysteine synthase</fullName>
        <ecNumber evidence="7">2.5.1.47</ecNumber>
    </submittedName>
</protein>
<dbReference type="HOGENOM" id="CLU_018986_4_2_5"/>
<dbReference type="InterPro" id="IPR015422">
    <property type="entry name" value="PyrdxlP-dep_Trfase_small"/>
</dbReference>
<evidence type="ECO:0000256" key="4">
    <source>
        <dbReference type="ARBA" id="ARBA00022898"/>
    </source>
</evidence>
<keyword evidence="8" id="KW-1185">Reference proteome</keyword>
<dbReference type="EC" id="2.5.1.47" evidence="7"/>